<feature type="compositionally biased region" description="Basic residues" evidence="1">
    <location>
        <begin position="94"/>
        <end position="104"/>
    </location>
</feature>
<name>A0AAN7PER2_9COLE</name>
<feature type="compositionally biased region" description="Polar residues" evidence="1">
    <location>
        <begin position="47"/>
        <end position="80"/>
    </location>
</feature>
<proteinExistence type="predicted"/>
<evidence type="ECO:0000256" key="1">
    <source>
        <dbReference type="SAM" id="MobiDB-lite"/>
    </source>
</evidence>
<feature type="compositionally biased region" description="Basic and acidic residues" evidence="1">
    <location>
        <begin position="105"/>
        <end position="125"/>
    </location>
</feature>
<dbReference type="EMBL" id="JARPUR010000001">
    <property type="protein sequence ID" value="KAK4886990.1"/>
    <property type="molecule type" value="Genomic_DNA"/>
</dbReference>
<evidence type="ECO:0000313" key="2">
    <source>
        <dbReference type="EMBL" id="KAK4886990.1"/>
    </source>
</evidence>
<dbReference type="AlphaFoldDB" id="A0AAN7PER2"/>
<dbReference type="Proteomes" id="UP001353858">
    <property type="component" value="Unassembled WGS sequence"/>
</dbReference>
<feature type="compositionally biased region" description="Polar residues" evidence="1">
    <location>
        <begin position="151"/>
        <end position="162"/>
    </location>
</feature>
<feature type="compositionally biased region" description="Low complexity" evidence="1">
    <location>
        <begin position="163"/>
        <end position="172"/>
    </location>
</feature>
<comment type="caution">
    <text evidence="2">The sequence shown here is derived from an EMBL/GenBank/DDBJ whole genome shotgun (WGS) entry which is preliminary data.</text>
</comment>
<accession>A0AAN7PER2</accession>
<keyword evidence="3" id="KW-1185">Reference proteome</keyword>
<organism evidence="2 3">
    <name type="scientific">Aquatica leii</name>
    <dbReference type="NCBI Taxonomy" id="1421715"/>
    <lineage>
        <taxon>Eukaryota</taxon>
        <taxon>Metazoa</taxon>
        <taxon>Ecdysozoa</taxon>
        <taxon>Arthropoda</taxon>
        <taxon>Hexapoda</taxon>
        <taxon>Insecta</taxon>
        <taxon>Pterygota</taxon>
        <taxon>Neoptera</taxon>
        <taxon>Endopterygota</taxon>
        <taxon>Coleoptera</taxon>
        <taxon>Polyphaga</taxon>
        <taxon>Elateriformia</taxon>
        <taxon>Elateroidea</taxon>
        <taxon>Lampyridae</taxon>
        <taxon>Luciolinae</taxon>
        <taxon>Aquatica</taxon>
    </lineage>
</organism>
<evidence type="ECO:0000313" key="3">
    <source>
        <dbReference type="Proteomes" id="UP001353858"/>
    </source>
</evidence>
<sequence length="205" mass="22774">MSRRVLSHAKLLKELEDLPQYESDCELPSNNNSTNEDSDFVIYMPESQKSSSDSDETTSPLSMLTRRNSITDIASTSSCGQPIRYSRGTSRSTSKGRRSRGNRGRRLDHDKDTLGAESERVKETGSDDESENEANEIDISNRENEDACTSKKVNSTEMRTLVSSDSSSSDSDTNSKLSYEELENPVNDLQASNENCDVITVHDTV</sequence>
<feature type="region of interest" description="Disordered" evidence="1">
    <location>
        <begin position="17"/>
        <end position="194"/>
    </location>
</feature>
<gene>
    <name evidence="2" type="ORF">RN001_003261</name>
</gene>
<feature type="compositionally biased region" description="Low complexity" evidence="1">
    <location>
        <begin position="84"/>
        <end position="93"/>
    </location>
</feature>
<feature type="compositionally biased region" description="Basic and acidic residues" evidence="1">
    <location>
        <begin position="139"/>
        <end position="149"/>
    </location>
</feature>
<reference evidence="3" key="1">
    <citation type="submission" date="2023-01" db="EMBL/GenBank/DDBJ databases">
        <title>Key to firefly adult light organ development and bioluminescence: homeobox transcription factors regulate luciferase expression and transportation to peroxisome.</title>
        <authorList>
            <person name="Fu X."/>
        </authorList>
    </citation>
    <scope>NUCLEOTIDE SEQUENCE [LARGE SCALE GENOMIC DNA]</scope>
</reference>
<protein>
    <submittedName>
        <fullName evidence="2">Uncharacterized protein</fullName>
    </submittedName>
</protein>
<feature type="compositionally biased region" description="Acidic residues" evidence="1">
    <location>
        <begin position="126"/>
        <end position="136"/>
    </location>
</feature>